<dbReference type="PRINTS" id="PR00169">
    <property type="entry name" value="KCHANNEL"/>
</dbReference>
<gene>
    <name evidence="24" type="ORF">AMELA_G00048390</name>
</gene>
<feature type="transmembrane region" description="Helical" evidence="21">
    <location>
        <begin position="210"/>
        <end position="230"/>
    </location>
</feature>
<evidence type="ECO:0000256" key="15">
    <source>
        <dbReference type="ARBA" id="ARBA00061513"/>
    </source>
</evidence>
<dbReference type="EMBL" id="JAAGNN010000004">
    <property type="protein sequence ID" value="KAF4090132.1"/>
    <property type="molecule type" value="Genomic_DNA"/>
</dbReference>
<evidence type="ECO:0000256" key="4">
    <source>
        <dbReference type="ARBA" id="ARBA00022475"/>
    </source>
</evidence>
<dbReference type="Gene3D" id="3.30.710.10">
    <property type="entry name" value="Potassium Channel Kv1.1, Chain A"/>
    <property type="match status" value="1"/>
</dbReference>
<proteinExistence type="inferred from homology"/>
<comment type="subcellular location">
    <subcellularLocation>
        <location evidence="2">Cell membrane</location>
        <topology evidence="2">Multi-pass membrane protein</topology>
    </subcellularLocation>
    <subcellularLocation>
        <location evidence="1">Cytoplasm</location>
    </subcellularLocation>
</comment>
<comment type="similarity">
    <text evidence="15">Belongs to the potassium channel family. G (TC 1.A.1.2) subfamily. Kv6.3/KCNG3 sub-subfamily.</text>
</comment>
<feature type="transmembrane region" description="Helical" evidence="21">
    <location>
        <begin position="376"/>
        <end position="400"/>
    </location>
</feature>
<feature type="transmembrane region" description="Helical" evidence="21">
    <location>
        <begin position="170"/>
        <end position="190"/>
    </location>
</feature>
<evidence type="ECO:0000256" key="1">
    <source>
        <dbReference type="ARBA" id="ARBA00004496"/>
    </source>
</evidence>
<dbReference type="Pfam" id="PF02214">
    <property type="entry name" value="BTB_2"/>
    <property type="match status" value="1"/>
</dbReference>
<evidence type="ECO:0000256" key="7">
    <source>
        <dbReference type="ARBA" id="ARBA00022692"/>
    </source>
</evidence>
<evidence type="ECO:0000313" key="24">
    <source>
        <dbReference type="EMBL" id="KAF4090132.1"/>
    </source>
</evidence>
<feature type="transmembrane region" description="Helical" evidence="21">
    <location>
        <begin position="242"/>
        <end position="264"/>
    </location>
</feature>
<protein>
    <recommendedName>
        <fullName evidence="17">Voltage-gated potassium channel regulatory subunit KCNG3</fullName>
    </recommendedName>
    <alternativeName>
        <fullName evidence="19">Potassium voltage-gated channel subfamily G member 3</fullName>
    </alternativeName>
    <alternativeName>
        <fullName evidence="20">Voltage-gated potassium channel subunit Kv10.1</fullName>
    </alternativeName>
    <alternativeName>
        <fullName evidence="18">Voltage-gated potassium channel subunit Kv6.3</fullName>
    </alternativeName>
</protein>
<evidence type="ECO:0000256" key="6">
    <source>
        <dbReference type="ARBA" id="ARBA00022538"/>
    </source>
</evidence>
<name>A0A7J6B4Y6_AMEME</name>
<dbReference type="FunFam" id="1.20.120.350:FF:000048">
    <property type="entry name" value="Potassium voltage-gated channel modifier subfamily G member 3"/>
    <property type="match status" value="1"/>
</dbReference>
<comment type="caution">
    <text evidence="24">The sequence shown here is derived from an EMBL/GenBank/DDBJ whole genome shotgun (WGS) entry which is preliminary data.</text>
</comment>
<feature type="transmembrane region" description="Helical" evidence="21">
    <location>
        <begin position="284"/>
        <end position="304"/>
    </location>
</feature>
<keyword evidence="10" id="KW-0630">Potassium</keyword>
<dbReference type="PANTHER" id="PTHR11537:SF91">
    <property type="entry name" value="POTASSIUM VOLTAGE-GATED CHANNEL SUBFAMILY G MEMBER 3"/>
    <property type="match status" value="1"/>
</dbReference>
<dbReference type="InterPro" id="IPR003968">
    <property type="entry name" value="K_chnl_volt-dep_Kv"/>
</dbReference>
<evidence type="ECO:0000256" key="5">
    <source>
        <dbReference type="ARBA" id="ARBA00022490"/>
    </source>
</evidence>
<dbReference type="InterPro" id="IPR028325">
    <property type="entry name" value="VG_K_chnl"/>
</dbReference>
<dbReference type="FunFam" id="1.10.287.70:FF:000005">
    <property type="entry name" value="potassium voltage-gated channel subfamily G member 1"/>
    <property type="match status" value="1"/>
</dbReference>
<dbReference type="PANTHER" id="PTHR11537">
    <property type="entry name" value="VOLTAGE-GATED POTASSIUM CHANNEL"/>
    <property type="match status" value="1"/>
</dbReference>
<evidence type="ECO:0000256" key="17">
    <source>
        <dbReference type="ARBA" id="ARBA00071465"/>
    </source>
</evidence>
<evidence type="ECO:0000256" key="10">
    <source>
        <dbReference type="ARBA" id="ARBA00022958"/>
    </source>
</evidence>
<evidence type="ECO:0000256" key="9">
    <source>
        <dbReference type="ARBA" id="ARBA00022882"/>
    </source>
</evidence>
<dbReference type="InterPro" id="IPR003971">
    <property type="entry name" value="K_chnl_volt-dep_Kv5/Kv9"/>
</dbReference>
<evidence type="ECO:0000256" key="2">
    <source>
        <dbReference type="ARBA" id="ARBA00004651"/>
    </source>
</evidence>
<dbReference type="Proteomes" id="UP000593565">
    <property type="component" value="Unassembled WGS sequence"/>
</dbReference>
<keyword evidence="4" id="KW-1003">Cell membrane</keyword>
<dbReference type="Pfam" id="PF00520">
    <property type="entry name" value="Ion_trans"/>
    <property type="match status" value="1"/>
</dbReference>
<feature type="transmembrane region" description="Helical" evidence="21">
    <location>
        <begin position="311"/>
        <end position="332"/>
    </location>
</feature>
<keyword evidence="6" id="KW-0633">Potassium transport</keyword>
<evidence type="ECO:0000259" key="22">
    <source>
        <dbReference type="Pfam" id="PF00520"/>
    </source>
</evidence>
<evidence type="ECO:0000256" key="19">
    <source>
        <dbReference type="ARBA" id="ARBA00075587"/>
    </source>
</evidence>
<keyword evidence="25" id="KW-1185">Reference proteome</keyword>
<evidence type="ECO:0000256" key="13">
    <source>
        <dbReference type="ARBA" id="ARBA00023136"/>
    </source>
</evidence>
<keyword evidence="13 21" id="KW-0472">Membrane</keyword>
<keyword evidence="5" id="KW-0963">Cytoplasm</keyword>
<dbReference type="GO" id="GO:0005251">
    <property type="term" value="F:delayed rectifier potassium channel activity"/>
    <property type="evidence" value="ECO:0007669"/>
    <property type="project" value="TreeGrafter"/>
</dbReference>
<organism evidence="24 25">
    <name type="scientific">Ameiurus melas</name>
    <name type="common">Black bullhead</name>
    <name type="synonym">Silurus melas</name>
    <dbReference type="NCBI Taxonomy" id="219545"/>
    <lineage>
        <taxon>Eukaryota</taxon>
        <taxon>Metazoa</taxon>
        <taxon>Chordata</taxon>
        <taxon>Craniata</taxon>
        <taxon>Vertebrata</taxon>
        <taxon>Euteleostomi</taxon>
        <taxon>Actinopterygii</taxon>
        <taxon>Neopterygii</taxon>
        <taxon>Teleostei</taxon>
        <taxon>Ostariophysi</taxon>
        <taxon>Siluriformes</taxon>
        <taxon>Ictaluridae</taxon>
        <taxon>Ameiurus</taxon>
    </lineage>
</organism>
<evidence type="ECO:0000256" key="8">
    <source>
        <dbReference type="ARBA" id="ARBA00022826"/>
    </source>
</evidence>
<dbReference type="PRINTS" id="PR01491">
    <property type="entry name" value="KVCHANNEL"/>
</dbReference>
<feature type="transmembrane region" description="Helical" evidence="21">
    <location>
        <begin position="344"/>
        <end position="364"/>
    </location>
</feature>
<keyword evidence="14" id="KW-0407">Ion channel</keyword>
<evidence type="ECO:0000256" key="14">
    <source>
        <dbReference type="ARBA" id="ARBA00023303"/>
    </source>
</evidence>
<reference evidence="24 25" key="1">
    <citation type="submission" date="2020-02" db="EMBL/GenBank/DDBJ databases">
        <title>A chromosome-scale genome assembly of the black bullhead catfish (Ameiurus melas).</title>
        <authorList>
            <person name="Wen M."/>
            <person name="Zham M."/>
            <person name="Cabau C."/>
            <person name="Klopp C."/>
            <person name="Donnadieu C."/>
            <person name="Roques C."/>
            <person name="Bouchez O."/>
            <person name="Lampietro C."/>
            <person name="Jouanno E."/>
            <person name="Herpin A."/>
            <person name="Louis A."/>
            <person name="Berthelot C."/>
            <person name="Parey E."/>
            <person name="Roest-Crollius H."/>
            <person name="Braasch I."/>
            <person name="Postlethwait J."/>
            <person name="Robinson-Rechavi M."/>
            <person name="Echchiki A."/>
            <person name="Begum T."/>
            <person name="Montfort J."/>
            <person name="Schartl M."/>
            <person name="Bobe J."/>
            <person name="Guiguen Y."/>
        </authorList>
    </citation>
    <scope>NUCLEOTIDE SEQUENCE [LARGE SCALE GENOMIC DNA]</scope>
    <source>
        <strain evidence="24">M_S1</strain>
        <tissue evidence="24">Blood</tissue>
    </source>
</reference>
<keyword evidence="12" id="KW-0406">Ion transport</keyword>
<dbReference type="GO" id="GO:0015459">
    <property type="term" value="F:potassium channel regulator activity"/>
    <property type="evidence" value="ECO:0007669"/>
    <property type="project" value="UniProtKB-ARBA"/>
</dbReference>
<dbReference type="InterPro" id="IPR005821">
    <property type="entry name" value="Ion_trans_dom"/>
</dbReference>
<accession>A0A7J6B4Y6</accession>
<dbReference type="FunFam" id="3.30.710.10:FF:000060">
    <property type="entry name" value="Potassium voltage-gated channel modifier subfamily G member 3"/>
    <property type="match status" value="1"/>
</dbReference>
<keyword evidence="3" id="KW-0813">Transport</keyword>
<evidence type="ECO:0000313" key="25">
    <source>
        <dbReference type="Proteomes" id="UP000593565"/>
    </source>
</evidence>
<dbReference type="GO" id="GO:0051260">
    <property type="term" value="P:protein homooligomerization"/>
    <property type="evidence" value="ECO:0007669"/>
    <property type="project" value="InterPro"/>
</dbReference>
<comment type="subunit">
    <text evidence="16">Heterotetramer with KCNB1. Does not form homomultimers.</text>
</comment>
<evidence type="ECO:0000256" key="11">
    <source>
        <dbReference type="ARBA" id="ARBA00022989"/>
    </source>
</evidence>
<keyword evidence="9" id="KW-0851">Voltage-gated channel</keyword>
<dbReference type="GO" id="GO:0043266">
    <property type="term" value="P:regulation of potassium ion transport"/>
    <property type="evidence" value="ECO:0007669"/>
    <property type="project" value="UniProtKB-ARBA"/>
</dbReference>
<evidence type="ECO:0000256" key="16">
    <source>
        <dbReference type="ARBA" id="ARBA00061826"/>
    </source>
</evidence>
<dbReference type="AlphaFoldDB" id="A0A7J6B4Y6"/>
<dbReference type="InterPro" id="IPR027359">
    <property type="entry name" value="Volt_channel_dom_sf"/>
</dbReference>
<feature type="domain" description="Ion transport" evidence="22">
    <location>
        <begin position="173"/>
        <end position="406"/>
    </location>
</feature>
<dbReference type="SUPFAM" id="SSF54695">
    <property type="entry name" value="POZ domain"/>
    <property type="match status" value="1"/>
</dbReference>
<evidence type="ECO:0000259" key="23">
    <source>
        <dbReference type="Pfam" id="PF02214"/>
    </source>
</evidence>
<keyword evidence="7 21" id="KW-0812">Transmembrane</keyword>
<dbReference type="GO" id="GO:0005737">
    <property type="term" value="C:cytoplasm"/>
    <property type="evidence" value="ECO:0007669"/>
    <property type="project" value="UniProtKB-SubCell"/>
</dbReference>
<dbReference type="Gene3D" id="1.10.287.70">
    <property type="match status" value="1"/>
</dbReference>
<evidence type="ECO:0000256" key="3">
    <source>
        <dbReference type="ARBA" id="ARBA00022448"/>
    </source>
</evidence>
<dbReference type="GO" id="GO:0001508">
    <property type="term" value="P:action potential"/>
    <property type="evidence" value="ECO:0007669"/>
    <property type="project" value="TreeGrafter"/>
</dbReference>
<feature type="domain" description="Potassium channel tetramerisation-type BTB" evidence="23">
    <location>
        <begin position="9"/>
        <end position="107"/>
    </location>
</feature>
<keyword evidence="8" id="KW-0631">Potassium channel</keyword>
<evidence type="ECO:0000256" key="18">
    <source>
        <dbReference type="ARBA" id="ARBA00075046"/>
    </source>
</evidence>
<dbReference type="SUPFAM" id="SSF81324">
    <property type="entry name" value="Voltage-gated potassium channels"/>
    <property type="match status" value="1"/>
</dbReference>
<keyword evidence="11 21" id="KW-1133">Transmembrane helix</keyword>
<evidence type="ECO:0000256" key="21">
    <source>
        <dbReference type="SAM" id="Phobius"/>
    </source>
</evidence>
<dbReference type="PRINTS" id="PR01494">
    <property type="entry name" value="KV9CHANNEL"/>
</dbReference>
<evidence type="ECO:0000256" key="20">
    <source>
        <dbReference type="ARBA" id="ARBA00083538"/>
    </source>
</evidence>
<sequence>MKFGQRVCILNVGGTRYAFPMDVLKDFPLRRVSRLHSCASEREVLEVCDDYDRERNEFFFDRHAEAFGFLMLYVKHGKLRLVPRMCELSFYNEMIYWGLESSHLELCCQRRLDDRMSDTCMHFTEEERHVEDRDDQKEQEQLRRRGTGRVNDAKWLESMRRTFEEPASSVAAQILASVSVLFVIVSMVLLCASTLPDWKTAESNMVEEHRIIEAVCIGWFTAECIVRFLVSRDKCEFVRRPLNIIDLLAITPYYISVTMTVLTGENSQLQRAGVTLRVLRMMRIFWVIKLARHFLGLQTLGLTLRRCYREMVMLLVFICVAMAIFGALAQLLEHGLDLKSSNEEYASIPAACWWVIISMTTVGYGDMYPITVPGRVLGGICVVSGIVLLALPITFIYHSFVQCYHELKFRSARCTRSLSAEFLN</sequence>
<evidence type="ECO:0000256" key="12">
    <source>
        <dbReference type="ARBA" id="ARBA00023065"/>
    </source>
</evidence>
<dbReference type="Gene3D" id="1.20.120.350">
    <property type="entry name" value="Voltage-gated potassium channels. Chain C"/>
    <property type="match status" value="1"/>
</dbReference>
<dbReference type="GO" id="GO:0008076">
    <property type="term" value="C:voltage-gated potassium channel complex"/>
    <property type="evidence" value="ECO:0007669"/>
    <property type="project" value="InterPro"/>
</dbReference>
<dbReference type="InterPro" id="IPR003131">
    <property type="entry name" value="T1-type_BTB"/>
</dbReference>
<dbReference type="InterPro" id="IPR011333">
    <property type="entry name" value="SKP1/BTB/POZ_sf"/>
</dbReference>